<dbReference type="Gene3D" id="1.25.10.10">
    <property type="entry name" value="Leucine-rich Repeat Variant"/>
    <property type="match status" value="2"/>
</dbReference>
<name>A0A8J2X3B0_9STRA</name>
<dbReference type="SUPFAM" id="SSF48371">
    <property type="entry name" value="ARM repeat"/>
    <property type="match status" value="2"/>
</dbReference>
<evidence type="ECO:0000259" key="1">
    <source>
        <dbReference type="Pfam" id="PF25757"/>
    </source>
</evidence>
<keyword evidence="3" id="KW-1185">Reference proteome</keyword>
<dbReference type="PANTHER" id="PTHR16216:SF2">
    <property type="entry name" value="DYNEIN AXONEMAL ASSEMBLY FACTOR 5"/>
    <property type="match status" value="1"/>
</dbReference>
<accession>A0A8J2X3B0</accession>
<dbReference type="InterPro" id="IPR057978">
    <property type="entry name" value="TPR_DAAF5"/>
</dbReference>
<dbReference type="InterPro" id="IPR052623">
    <property type="entry name" value="DAAF5"/>
</dbReference>
<sequence>MPEIPDLQHYLGDLESKDKASRIRTLSLLKDKLTLAPGSSDVGDHSMNYNLIDALANRLVNDPAERCRELSLTIIAECLRDMDPAKIVRSARCIVPAAAERFGSQPFREPVEELRLKLIETCTKILHQAASELSYERSHPITDILAFSLVSALTDRFPEGKRAAATAISNLCRIAPWSINLHFVALMIELSTNLSHQHAKTRLLTLDAIVDAYLTVTCVSTICNALPHVFRQIVLPKLGRICMDRSKKAQALCFARSLGVWLVRGLDCITVAEEAIGKSPGALHEFASDLLAFLFMLLSDESREVAARAVSELNAVGIHWQLATSKSISKWCVAELPLPCVPSVLPRDFACNAAYLVSSAATTLVTLHFQPILNIQLAWLSCWMPPMRAHNLHALASLIITSGAAVNSSFQVGKLIQTYGNWISDNDEGVQGGSRAAIRALGAVLIDHSPALRILLDFGTPPLAAVRNDSLVNVILEHLRRVSARRIASSATTMVTLFCHLAEVSAEQRASCPMPFNADAADICLCYAVRNLLRLRLELDELSLAKLMRSLLLLPSFTNAFLPTYTQASPSSNYMVNQSLVILLAHFGQSSRADFVQISFDAVIGLLPKPNPCYEIHTVSWLLLSALVHICPGAVASVFDTVLAPILLVHVHPCSNPNPEARIKALSLLHTLMCALDAQGKFSEFTIATLIESAVLPNLVWYTGRTANSTRKAALAVLHGVLHSALTPSTGLSMEQTGIQPILRLLPVLGTSLDEYDTSSREISLSCLTTLLNCLPPTSLQLNSVLELYPAIVKRLDDSLDDIRLEACATFSAYVKCISPVIALILLFCRFARVTPPNALTETILEYCIEHFLVHLDDANVNVQSAVFQALLTIGSVGPLAKVMLSRKVSEISFSHRDPALAIRLLNVLNLS</sequence>
<evidence type="ECO:0000313" key="2">
    <source>
        <dbReference type="EMBL" id="CAH0379362.1"/>
    </source>
</evidence>
<dbReference type="InterPro" id="IPR016024">
    <property type="entry name" value="ARM-type_fold"/>
</dbReference>
<dbReference type="PANTHER" id="PTHR16216">
    <property type="entry name" value="DYNEIN ASSEMBLY FACTOR 5, AXONEMAL"/>
    <property type="match status" value="1"/>
</dbReference>
<gene>
    <name evidence="2" type="ORF">PECAL_6P09780</name>
</gene>
<proteinExistence type="predicted"/>
<comment type="caution">
    <text evidence="2">The sequence shown here is derived from an EMBL/GenBank/DDBJ whole genome shotgun (WGS) entry which is preliminary data.</text>
</comment>
<dbReference type="EMBL" id="CAKKNE010000006">
    <property type="protein sequence ID" value="CAH0379362.1"/>
    <property type="molecule type" value="Genomic_DNA"/>
</dbReference>
<organism evidence="2 3">
    <name type="scientific">Pelagomonas calceolata</name>
    <dbReference type="NCBI Taxonomy" id="35677"/>
    <lineage>
        <taxon>Eukaryota</taxon>
        <taxon>Sar</taxon>
        <taxon>Stramenopiles</taxon>
        <taxon>Ochrophyta</taxon>
        <taxon>Pelagophyceae</taxon>
        <taxon>Pelagomonadales</taxon>
        <taxon>Pelagomonadaceae</taxon>
        <taxon>Pelagomonas</taxon>
    </lineage>
</organism>
<dbReference type="InterPro" id="IPR011989">
    <property type="entry name" value="ARM-like"/>
</dbReference>
<dbReference type="AlphaFoldDB" id="A0A8J2X3B0"/>
<feature type="domain" description="Dynein axonemal assembly factor 5 TPR repeats" evidence="1">
    <location>
        <begin position="14"/>
        <end position="211"/>
    </location>
</feature>
<dbReference type="Pfam" id="PF25757">
    <property type="entry name" value="TPR_DNAAF5"/>
    <property type="match status" value="1"/>
</dbReference>
<dbReference type="OrthoDB" id="413572at2759"/>
<evidence type="ECO:0000313" key="3">
    <source>
        <dbReference type="Proteomes" id="UP000789595"/>
    </source>
</evidence>
<reference evidence="2" key="1">
    <citation type="submission" date="2021-11" db="EMBL/GenBank/DDBJ databases">
        <authorList>
            <consortium name="Genoscope - CEA"/>
            <person name="William W."/>
        </authorList>
    </citation>
    <scope>NUCLEOTIDE SEQUENCE</scope>
</reference>
<dbReference type="Proteomes" id="UP000789595">
    <property type="component" value="Unassembled WGS sequence"/>
</dbReference>
<protein>
    <recommendedName>
        <fullName evidence="1">Dynein axonemal assembly factor 5 TPR repeats domain-containing protein</fullName>
    </recommendedName>
</protein>